<dbReference type="PROSITE" id="PS01360">
    <property type="entry name" value="ZF_MYND_1"/>
    <property type="match status" value="1"/>
</dbReference>
<dbReference type="SUPFAM" id="SSF144232">
    <property type="entry name" value="HIT/MYND zinc finger-like"/>
    <property type="match status" value="1"/>
</dbReference>
<dbReference type="PROSITE" id="PS50865">
    <property type="entry name" value="ZF_MYND_2"/>
    <property type="match status" value="1"/>
</dbReference>
<organism evidence="6 7">
    <name type="scientific">Pseudocercospora eumusae</name>
    <dbReference type="NCBI Taxonomy" id="321146"/>
    <lineage>
        <taxon>Eukaryota</taxon>
        <taxon>Fungi</taxon>
        <taxon>Dikarya</taxon>
        <taxon>Ascomycota</taxon>
        <taxon>Pezizomycotina</taxon>
        <taxon>Dothideomycetes</taxon>
        <taxon>Dothideomycetidae</taxon>
        <taxon>Mycosphaerellales</taxon>
        <taxon>Mycosphaerellaceae</taxon>
        <taxon>Pseudocercospora</taxon>
    </lineage>
</organism>
<evidence type="ECO:0000256" key="3">
    <source>
        <dbReference type="ARBA" id="ARBA00022833"/>
    </source>
</evidence>
<dbReference type="GO" id="GO:0008270">
    <property type="term" value="F:zinc ion binding"/>
    <property type="evidence" value="ECO:0007669"/>
    <property type="project" value="UniProtKB-KW"/>
</dbReference>
<sequence length="371" mass="41893">MSSDQQPCIICANPKAKRCTSCRSSAYCSTVCQKQDWKIHRLLCKQLQDTISTRPTPAHRLCILLPKDEGTPRLVWLDSSEEVQQREIESLLGEPRPQSTFLQDDARSNHELHHSLVLRSRNIGSGDSINQCITTLIRGSEKHNHRGPVLALALESNSGTLSDISLGDFRVVVDHLITPPPSDFIDLDSESNLPDGYIRAVRINCLGDQRGRNEPPYKAIGIRSDNISYFPRTSSIPSHLGLPIVVKRLRPDPTWHDRWLFDNVPATWLHIDCDTESKRWGWAPPTWQSEVGSIVIARCDGKDISPLQAEVLCDYCQRVLGSEFEVSLETRNKQPVLRGMTPQAFSRAFAEYKADRIANDPRWAREQCPVV</sequence>
<feature type="domain" description="MYND-type" evidence="5">
    <location>
        <begin position="8"/>
        <end position="44"/>
    </location>
</feature>
<dbReference type="EMBL" id="LFZN01000209">
    <property type="protein sequence ID" value="KXS95582.1"/>
    <property type="molecule type" value="Genomic_DNA"/>
</dbReference>
<evidence type="ECO:0000256" key="1">
    <source>
        <dbReference type="ARBA" id="ARBA00022723"/>
    </source>
</evidence>
<evidence type="ECO:0000259" key="5">
    <source>
        <dbReference type="PROSITE" id="PS50865"/>
    </source>
</evidence>
<reference evidence="6 7" key="1">
    <citation type="submission" date="2015-07" db="EMBL/GenBank/DDBJ databases">
        <title>Comparative genomics of the Sigatoka disease complex on banana suggests a link between parallel evolutionary changes in Pseudocercospora fijiensis and Pseudocercospora eumusae and increased virulence on the banana host.</title>
        <authorList>
            <person name="Chang T.-C."/>
            <person name="Salvucci A."/>
            <person name="Crous P.W."/>
            <person name="Stergiopoulos I."/>
        </authorList>
    </citation>
    <scope>NUCLEOTIDE SEQUENCE [LARGE SCALE GENOMIC DNA]</scope>
    <source>
        <strain evidence="6 7">CBS 114824</strain>
    </source>
</reference>
<keyword evidence="1" id="KW-0479">Metal-binding</keyword>
<dbReference type="Pfam" id="PF01753">
    <property type="entry name" value="zf-MYND"/>
    <property type="match status" value="1"/>
</dbReference>
<dbReference type="InterPro" id="IPR002893">
    <property type="entry name" value="Znf_MYND"/>
</dbReference>
<keyword evidence="7" id="KW-1185">Reference proteome</keyword>
<gene>
    <name evidence="6" type="ORF">AC578_3269</name>
</gene>
<protein>
    <recommendedName>
        <fullName evidence="5">MYND-type domain-containing protein</fullName>
    </recommendedName>
</protein>
<accession>A0A139GZJ1</accession>
<dbReference type="STRING" id="321146.A0A139GZJ1"/>
<evidence type="ECO:0000256" key="4">
    <source>
        <dbReference type="PROSITE-ProRule" id="PRU00134"/>
    </source>
</evidence>
<dbReference type="OrthoDB" id="437457at2759"/>
<evidence type="ECO:0000313" key="6">
    <source>
        <dbReference type="EMBL" id="KXS95582.1"/>
    </source>
</evidence>
<proteinExistence type="predicted"/>
<keyword evidence="3" id="KW-0862">Zinc</keyword>
<evidence type="ECO:0000313" key="7">
    <source>
        <dbReference type="Proteomes" id="UP000070133"/>
    </source>
</evidence>
<dbReference type="Gene3D" id="6.10.140.2220">
    <property type="match status" value="1"/>
</dbReference>
<evidence type="ECO:0000256" key="2">
    <source>
        <dbReference type="ARBA" id="ARBA00022771"/>
    </source>
</evidence>
<dbReference type="AlphaFoldDB" id="A0A139GZJ1"/>
<dbReference type="Proteomes" id="UP000070133">
    <property type="component" value="Unassembled WGS sequence"/>
</dbReference>
<comment type="caution">
    <text evidence="6">The sequence shown here is derived from an EMBL/GenBank/DDBJ whole genome shotgun (WGS) entry which is preliminary data.</text>
</comment>
<name>A0A139GZJ1_9PEZI</name>
<keyword evidence="2 4" id="KW-0863">Zinc-finger</keyword>